<proteinExistence type="inferred from homology"/>
<dbReference type="Gene3D" id="1.20.1110.10">
    <property type="entry name" value="Calcium-transporting ATPase, transmembrane domain"/>
    <property type="match status" value="1"/>
</dbReference>
<comment type="subcellular location">
    <subcellularLocation>
        <location evidence="1">Membrane</location>
        <topology evidence="1">Multi-pass membrane protein</topology>
    </subcellularLocation>
</comment>
<feature type="non-terminal residue" evidence="5">
    <location>
        <position position="270"/>
    </location>
</feature>
<dbReference type="RefSeq" id="WP_242953410.1">
    <property type="nucleotide sequence ID" value="NZ_NIHT01000044.1"/>
</dbReference>
<evidence type="ECO:0000256" key="3">
    <source>
        <dbReference type="SAM" id="Phobius"/>
    </source>
</evidence>
<keyword evidence="3" id="KW-0812">Transmembrane</keyword>
<dbReference type="EMBL" id="NIHT01000044">
    <property type="protein sequence ID" value="PLT70739.1"/>
    <property type="molecule type" value="Genomic_DNA"/>
</dbReference>
<evidence type="ECO:0000313" key="5">
    <source>
        <dbReference type="EMBL" id="PLT70739.1"/>
    </source>
</evidence>
<dbReference type="Gene3D" id="2.70.150.10">
    <property type="entry name" value="Calcium-transporting ATPase, cytoplasmic transduction domain A"/>
    <property type="match status" value="1"/>
</dbReference>
<reference evidence="5 6" key="1">
    <citation type="journal article" date="2017" name="Genome Med.">
        <title>A novel Ruminococcus gnavus clade enriched in inflammatory bowel disease patients.</title>
        <authorList>
            <person name="Hall A.B."/>
            <person name="Yassour M."/>
            <person name="Sauk J."/>
            <person name="Garner A."/>
            <person name="Jiang X."/>
            <person name="Arthur T."/>
            <person name="Lagoudas G.K."/>
            <person name="Vatanen T."/>
            <person name="Fornelos N."/>
            <person name="Wilson R."/>
            <person name="Bertha M."/>
            <person name="Cohen M."/>
            <person name="Garber J."/>
            <person name="Khalili H."/>
            <person name="Gevers D."/>
            <person name="Ananthakrishnan A.N."/>
            <person name="Kugathasan S."/>
            <person name="Lander E.S."/>
            <person name="Blainey P."/>
            <person name="Vlamakis H."/>
            <person name="Xavier R.J."/>
            <person name="Huttenhower C."/>
        </authorList>
    </citation>
    <scope>NUCLEOTIDE SEQUENCE [LARGE SCALE GENOMIC DNA]</scope>
    <source>
        <strain evidence="5 6">RJX1125</strain>
    </source>
</reference>
<keyword evidence="3" id="KW-0472">Membrane</keyword>
<name>A0A2N5P6H8_MEDGN</name>
<dbReference type="SMART" id="SM00831">
    <property type="entry name" value="Cation_ATPase_N"/>
    <property type="match status" value="1"/>
</dbReference>
<feature type="transmembrane region" description="Helical" evidence="3">
    <location>
        <begin position="96"/>
        <end position="115"/>
    </location>
</feature>
<accession>A0A2N5P6H8</accession>
<evidence type="ECO:0000256" key="2">
    <source>
        <dbReference type="ARBA" id="ARBA00005675"/>
    </source>
</evidence>
<dbReference type="Proteomes" id="UP000235093">
    <property type="component" value="Unassembled WGS sequence"/>
</dbReference>
<dbReference type="InterPro" id="IPR008250">
    <property type="entry name" value="ATPase_P-typ_transduc_dom_A_sf"/>
</dbReference>
<dbReference type="InterPro" id="IPR004014">
    <property type="entry name" value="ATPase_P-typ_cation-transptr_N"/>
</dbReference>
<evidence type="ECO:0000256" key="1">
    <source>
        <dbReference type="ARBA" id="ARBA00004141"/>
    </source>
</evidence>
<comment type="similarity">
    <text evidence="2">Belongs to the cation transport ATPase (P-type) (TC 3.A.3) family. Type IIA subfamily.</text>
</comment>
<feature type="domain" description="Cation-transporting P-type ATPase N-terminal" evidence="4">
    <location>
        <begin position="13"/>
        <end position="86"/>
    </location>
</feature>
<dbReference type="Pfam" id="PF00690">
    <property type="entry name" value="Cation_ATPase_N"/>
    <property type="match status" value="1"/>
</dbReference>
<dbReference type="InterPro" id="IPR023298">
    <property type="entry name" value="ATPase_P-typ_TM_dom_sf"/>
</dbReference>
<dbReference type="GO" id="GO:0030007">
    <property type="term" value="P:intracellular potassium ion homeostasis"/>
    <property type="evidence" value="ECO:0007669"/>
    <property type="project" value="TreeGrafter"/>
</dbReference>
<feature type="transmembrane region" description="Helical" evidence="3">
    <location>
        <begin position="70"/>
        <end position="90"/>
    </location>
</feature>
<comment type="caution">
    <text evidence="5">The sequence shown here is derived from an EMBL/GenBank/DDBJ whole genome shotgun (WGS) entry which is preliminary data.</text>
</comment>
<dbReference type="GO" id="GO:0005391">
    <property type="term" value="F:P-type sodium:potassium-exchanging transporter activity"/>
    <property type="evidence" value="ECO:0007669"/>
    <property type="project" value="TreeGrafter"/>
</dbReference>
<keyword evidence="3" id="KW-1133">Transmembrane helix</keyword>
<evidence type="ECO:0000313" key="6">
    <source>
        <dbReference type="Proteomes" id="UP000235093"/>
    </source>
</evidence>
<dbReference type="GO" id="GO:0036376">
    <property type="term" value="P:sodium ion export across plasma membrane"/>
    <property type="evidence" value="ECO:0007669"/>
    <property type="project" value="TreeGrafter"/>
</dbReference>
<protein>
    <submittedName>
        <fullName evidence="5">Magnesium-translocating P-type ATPase</fullName>
    </submittedName>
</protein>
<dbReference type="PANTHER" id="PTHR43294:SF20">
    <property type="entry name" value="P-TYPE ATPASE"/>
    <property type="match status" value="1"/>
</dbReference>
<dbReference type="PANTHER" id="PTHR43294">
    <property type="entry name" value="SODIUM/POTASSIUM-TRANSPORTING ATPASE SUBUNIT ALPHA"/>
    <property type="match status" value="1"/>
</dbReference>
<dbReference type="GO" id="GO:1902600">
    <property type="term" value="P:proton transmembrane transport"/>
    <property type="evidence" value="ECO:0007669"/>
    <property type="project" value="TreeGrafter"/>
</dbReference>
<dbReference type="GO" id="GO:0005886">
    <property type="term" value="C:plasma membrane"/>
    <property type="evidence" value="ECO:0007669"/>
    <property type="project" value="TreeGrafter"/>
</dbReference>
<gene>
    <name evidence="5" type="ORF">CDL23_15495</name>
</gene>
<dbReference type="GO" id="GO:1990573">
    <property type="term" value="P:potassium ion import across plasma membrane"/>
    <property type="evidence" value="ECO:0007669"/>
    <property type="project" value="TreeGrafter"/>
</dbReference>
<dbReference type="GO" id="GO:0006883">
    <property type="term" value="P:intracellular sodium ion homeostasis"/>
    <property type="evidence" value="ECO:0007669"/>
    <property type="project" value="TreeGrafter"/>
</dbReference>
<evidence type="ECO:0000259" key="4">
    <source>
        <dbReference type="SMART" id="SM00831"/>
    </source>
</evidence>
<dbReference type="Pfam" id="PF00122">
    <property type="entry name" value="E1-E2_ATPase"/>
    <property type="match status" value="1"/>
</dbReference>
<organism evidence="5 6">
    <name type="scientific">Mediterraneibacter gnavus</name>
    <name type="common">Ruminococcus gnavus</name>
    <dbReference type="NCBI Taxonomy" id="33038"/>
    <lineage>
        <taxon>Bacteria</taxon>
        <taxon>Bacillati</taxon>
        <taxon>Bacillota</taxon>
        <taxon>Clostridia</taxon>
        <taxon>Lachnospirales</taxon>
        <taxon>Lachnospiraceae</taxon>
        <taxon>Mediterraneibacter</taxon>
    </lineage>
</organism>
<dbReference type="InterPro" id="IPR050510">
    <property type="entry name" value="Cation_transp_ATPase_P-type"/>
</dbReference>
<dbReference type="SUPFAM" id="SSF81665">
    <property type="entry name" value="Calcium ATPase, transmembrane domain M"/>
    <property type="match status" value="1"/>
</dbReference>
<dbReference type="SUPFAM" id="SSF81653">
    <property type="entry name" value="Calcium ATPase, transduction domain A"/>
    <property type="match status" value="1"/>
</dbReference>
<sequence>MSKATLFDSRIKKYAYCKPPEIYRDLGTSALGLSKEQVDTMREKYGKNSFQERKTDTTIQRLRRAFINPFHVILFILGIVSLVADVFMASNFTRNATTALIIFSMIVISGIIRLIQELRAKSTAAQLDRLIHEKVTVRRNGELREIPGEELVVGDLVLFSAGDRVPADIRLTKVTDLFISQAAITGESAILEKSCRTLCYKEQEPITQLENLAFMATTVISGKGEGIVLAVGTDTLYGGFTKPDSEDKNAFQKGANSIAWVMIRFMAVLV</sequence>
<dbReference type="InterPro" id="IPR059000">
    <property type="entry name" value="ATPase_P-type_domA"/>
</dbReference>
<dbReference type="AlphaFoldDB" id="A0A2N5P6H8"/>